<proteinExistence type="predicted"/>
<accession>A0ABQ4XJ97</accession>
<feature type="domain" description="Retrotransposon gag" evidence="1">
    <location>
        <begin position="85"/>
        <end position="141"/>
    </location>
</feature>
<reference evidence="2" key="1">
    <citation type="journal article" date="2022" name="Int. J. Mol. Sci.">
        <title>Draft Genome of Tanacetum Coccineum: Genomic Comparison of Closely Related Tanacetum-Family Plants.</title>
        <authorList>
            <person name="Yamashiro T."/>
            <person name="Shiraishi A."/>
            <person name="Nakayama K."/>
            <person name="Satake H."/>
        </authorList>
    </citation>
    <scope>NUCLEOTIDE SEQUENCE</scope>
</reference>
<evidence type="ECO:0000313" key="3">
    <source>
        <dbReference type="Proteomes" id="UP001151760"/>
    </source>
</evidence>
<dbReference type="GO" id="GO:0003964">
    <property type="term" value="F:RNA-directed DNA polymerase activity"/>
    <property type="evidence" value="ECO:0007669"/>
    <property type="project" value="UniProtKB-KW"/>
</dbReference>
<keyword evidence="3" id="KW-1185">Reference proteome</keyword>
<protein>
    <submittedName>
        <fullName evidence="2">Reverse transcriptase domain-containing protein</fullName>
    </submittedName>
</protein>
<reference evidence="2" key="2">
    <citation type="submission" date="2022-01" db="EMBL/GenBank/DDBJ databases">
        <authorList>
            <person name="Yamashiro T."/>
            <person name="Shiraishi A."/>
            <person name="Satake H."/>
            <person name="Nakayama K."/>
        </authorList>
    </citation>
    <scope>NUCLEOTIDE SEQUENCE</scope>
</reference>
<evidence type="ECO:0000259" key="1">
    <source>
        <dbReference type="Pfam" id="PF03732"/>
    </source>
</evidence>
<keyword evidence="2" id="KW-0808">Transferase</keyword>
<name>A0ABQ4XJ97_9ASTR</name>
<dbReference type="Proteomes" id="UP001151760">
    <property type="component" value="Unassembled WGS sequence"/>
</dbReference>
<dbReference type="Pfam" id="PF03732">
    <property type="entry name" value="Retrotrans_gag"/>
    <property type="match status" value="1"/>
</dbReference>
<dbReference type="InterPro" id="IPR005162">
    <property type="entry name" value="Retrotrans_gag_dom"/>
</dbReference>
<comment type="caution">
    <text evidence="2">The sequence shown here is derived from an EMBL/GenBank/DDBJ whole genome shotgun (WGS) entry which is preliminary data.</text>
</comment>
<dbReference type="EMBL" id="BQNB010009540">
    <property type="protein sequence ID" value="GJS64945.1"/>
    <property type="molecule type" value="Genomic_DNA"/>
</dbReference>
<gene>
    <name evidence="2" type="ORF">Tco_0679509</name>
</gene>
<organism evidence="2 3">
    <name type="scientific">Tanacetum coccineum</name>
    <dbReference type="NCBI Taxonomy" id="301880"/>
    <lineage>
        <taxon>Eukaryota</taxon>
        <taxon>Viridiplantae</taxon>
        <taxon>Streptophyta</taxon>
        <taxon>Embryophyta</taxon>
        <taxon>Tracheophyta</taxon>
        <taxon>Spermatophyta</taxon>
        <taxon>Magnoliopsida</taxon>
        <taxon>eudicotyledons</taxon>
        <taxon>Gunneridae</taxon>
        <taxon>Pentapetalae</taxon>
        <taxon>asterids</taxon>
        <taxon>campanulids</taxon>
        <taxon>Asterales</taxon>
        <taxon>Asteraceae</taxon>
        <taxon>Asteroideae</taxon>
        <taxon>Anthemideae</taxon>
        <taxon>Anthemidinae</taxon>
        <taxon>Tanacetum</taxon>
    </lineage>
</organism>
<keyword evidence="2" id="KW-0548">Nucleotidyltransferase</keyword>
<keyword evidence="2" id="KW-0695">RNA-directed DNA polymerase</keyword>
<evidence type="ECO:0000313" key="2">
    <source>
        <dbReference type="EMBL" id="GJS64945.1"/>
    </source>
</evidence>
<sequence>MSVHDIYSFYELESSKSETEEMVEIDIETLTMEQYLGVVRNDQRTGVMRPEIRGNVNFKIKSEFLRELKDDTFFGRKDEDAYEHVEKMGRVTVGAVNSWDLLKKVFILRFCPPSRTAKQLEDIRIFKQEGNETLYKAWERTRDSKPLNVRFSWTNPKNDSHWGPCGNLRNGRPFSEMA</sequence>